<dbReference type="Pfam" id="PF06808">
    <property type="entry name" value="DctM"/>
    <property type="match status" value="1"/>
</dbReference>
<evidence type="ECO:0000256" key="2">
    <source>
        <dbReference type="ARBA" id="ARBA00022475"/>
    </source>
</evidence>
<evidence type="ECO:0000256" key="4">
    <source>
        <dbReference type="ARBA" id="ARBA00022692"/>
    </source>
</evidence>
<dbReference type="InterPro" id="IPR010656">
    <property type="entry name" value="DctM"/>
</dbReference>
<feature type="non-terminal residue" evidence="10">
    <location>
        <position position="77"/>
    </location>
</feature>
<comment type="subcellular location">
    <subcellularLocation>
        <location evidence="1 7">Cell inner membrane</location>
        <topology evidence="1 7">Multi-pass membrane protein</topology>
    </subcellularLocation>
</comment>
<keyword evidence="7" id="KW-0813">Transport</keyword>
<feature type="transmembrane region" description="Helical" evidence="8">
    <location>
        <begin position="59"/>
        <end position="76"/>
    </location>
</feature>
<evidence type="ECO:0000313" key="10">
    <source>
        <dbReference type="EMBL" id="TDA73969.1"/>
    </source>
</evidence>
<keyword evidence="6 8" id="KW-0472">Membrane</keyword>
<feature type="transmembrane region" description="Helical" evidence="8">
    <location>
        <begin position="34"/>
        <end position="53"/>
    </location>
</feature>
<evidence type="ECO:0000256" key="8">
    <source>
        <dbReference type="SAM" id="Phobius"/>
    </source>
</evidence>
<keyword evidence="11" id="KW-1185">Reference proteome</keyword>
<dbReference type="InterPro" id="IPR004681">
    <property type="entry name" value="TRAP_DctM"/>
</dbReference>
<gene>
    <name evidence="10" type="ORF">E0702_18380</name>
</gene>
<name>A0ABY2D4B4_9GAMM</name>
<proteinExistence type="predicted"/>
<protein>
    <submittedName>
        <fullName evidence="10">TRAP transporter large permease subunit</fullName>
    </submittedName>
</protein>
<evidence type="ECO:0000256" key="7">
    <source>
        <dbReference type="RuleBase" id="RU369079"/>
    </source>
</evidence>
<keyword evidence="4 8" id="KW-0812">Transmembrane</keyword>
<evidence type="ECO:0000313" key="11">
    <source>
        <dbReference type="Proteomes" id="UP000294823"/>
    </source>
</evidence>
<evidence type="ECO:0000256" key="6">
    <source>
        <dbReference type="ARBA" id="ARBA00023136"/>
    </source>
</evidence>
<keyword evidence="2" id="KW-1003">Cell membrane</keyword>
<reference evidence="10 11" key="1">
    <citation type="submission" date="2019-03" db="EMBL/GenBank/DDBJ databases">
        <title>Halomonas marinisediminis sp. nov., a moderately halophilic bacterium isolated from the Bohai Gulf.</title>
        <authorList>
            <person name="Ji X."/>
        </authorList>
    </citation>
    <scope>NUCLEOTIDE SEQUENCE [LARGE SCALE GENOMIC DNA]</scope>
    <source>
        <strain evidence="10 11">204</strain>
    </source>
</reference>
<keyword evidence="5 8" id="KW-1133">Transmembrane helix</keyword>
<evidence type="ECO:0000259" key="9">
    <source>
        <dbReference type="Pfam" id="PF06808"/>
    </source>
</evidence>
<dbReference type="EMBL" id="SLTR01000741">
    <property type="protein sequence ID" value="TDA73969.1"/>
    <property type="molecule type" value="Genomic_DNA"/>
</dbReference>
<feature type="non-terminal residue" evidence="10">
    <location>
        <position position="1"/>
    </location>
</feature>
<evidence type="ECO:0000256" key="5">
    <source>
        <dbReference type="ARBA" id="ARBA00022989"/>
    </source>
</evidence>
<organism evidence="10 11">
    <name type="scientific">Halomonas marinisediminis</name>
    <dbReference type="NCBI Taxonomy" id="2546095"/>
    <lineage>
        <taxon>Bacteria</taxon>
        <taxon>Pseudomonadati</taxon>
        <taxon>Pseudomonadota</taxon>
        <taxon>Gammaproteobacteria</taxon>
        <taxon>Oceanospirillales</taxon>
        <taxon>Halomonadaceae</taxon>
        <taxon>Halomonas</taxon>
    </lineage>
</organism>
<accession>A0ABY2D4B4</accession>
<keyword evidence="3 7" id="KW-0997">Cell inner membrane</keyword>
<dbReference type="PANTHER" id="PTHR33362">
    <property type="entry name" value="SIALIC ACID TRAP TRANSPORTER PERMEASE PROTEIN SIAT-RELATED"/>
    <property type="match status" value="1"/>
</dbReference>
<sequence length="77" mass="8430">FAIMGYVAFIAVSKNFTRGKRATFIEVWTFFRKAFFSLLLLFIVVGGIVAGVFTATEASVIAVLYAAILALIYGDIK</sequence>
<comment type="function">
    <text evidence="7">Part of the tripartite ATP-independent periplasmic (TRAP) transport system.</text>
</comment>
<evidence type="ECO:0000256" key="3">
    <source>
        <dbReference type="ARBA" id="ARBA00022519"/>
    </source>
</evidence>
<evidence type="ECO:0000256" key="1">
    <source>
        <dbReference type="ARBA" id="ARBA00004429"/>
    </source>
</evidence>
<dbReference type="Proteomes" id="UP000294823">
    <property type="component" value="Unassembled WGS sequence"/>
</dbReference>
<feature type="domain" description="TRAP C4-dicarboxylate transport system permease DctM subunit" evidence="9">
    <location>
        <begin position="2"/>
        <end position="75"/>
    </location>
</feature>
<comment type="caution">
    <text evidence="10">The sequence shown here is derived from an EMBL/GenBank/DDBJ whole genome shotgun (WGS) entry which is preliminary data.</text>
</comment>